<evidence type="ECO:0000313" key="2">
    <source>
        <dbReference type="EMBL" id="CAJ73976.1"/>
    </source>
</evidence>
<dbReference type="AlphaFoldDB" id="Q1Q1U4"/>
<proteinExistence type="predicted"/>
<dbReference type="PANTHER" id="PTHR43685:SF3">
    <property type="entry name" value="SLR2126 PROTEIN"/>
    <property type="match status" value="1"/>
</dbReference>
<reference evidence="2" key="2">
    <citation type="submission" date="2006-01" db="EMBL/GenBank/DDBJ databases">
        <authorList>
            <person name="Genoscope"/>
        </authorList>
    </citation>
    <scope>NUCLEOTIDE SEQUENCE</scope>
</reference>
<sequence>MDLRVFLSVIIPTRNRADYLEDALESILVQTLKPEFYEVIVIDNGSVDNTRGIVDKLNLQHENRIKYIFEEEPGLHVGRHRGAKEAKGEILVYADDDIIASQEWLSAIQNAFKDPEVVLVGGKILPKWEGQIPEWINLFKSKVEWGWTIGYLSLLDFGDETKIISPGYVYGCNYSIRKTVLFECGGFHPDGMPQELIQYRGDGETALSRVIKGRGYKSLYEPKASVFHWVPSERLSVDYFCRRAFNQGISDSYTEIRAKYGLSNIFSQPSNQTPFPIWKNIKKMIRFFLFWKSNKASHKHPIVRRVNKAYAEGKSFHRKKAEQDPELLKYILKENYFL</sequence>
<accession>Q1Q1U4</accession>
<gene>
    <name evidence="2" type="ORF">kuste3217</name>
</gene>
<dbReference type="PANTHER" id="PTHR43685">
    <property type="entry name" value="GLYCOSYLTRANSFERASE"/>
    <property type="match status" value="1"/>
</dbReference>
<name>Q1Q1U4_KUEST</name>
<reference evidence="2" key="1">
    <citation type="journal article" date="2006" name="Nature">
        <title>Deciphering the evolution and metabolism of an anammox bacterium from a community genome.</title>
        <authorList>
            <person name="Strous M."/>
            <person name="Pelletier E."/>
            <person name="Mangenot S."/>
            <person name="Rattei T."/>
            <person name="Lehner A."/>
            <person name="Taylor M.W."/>
            <person name="Horn M."/>
            <person name="Daims H."/>
            <person name="Bartol-Mavel D."/>
            <person name="Wincker P."/>
            <person name="Barbe V."/>
            <person name="Fonknechten N."/>
            <person name="Vallenet D."/>
            <person name="Segurens B."/>
            <person name="Schenowitz-Truong C."/>
            <person name="Medigue C."/>
            <person name="Collingro A."/>
            <person name="Snel B."/>
            <person name="Dutilh B.E."/>
            <person name="OpDenCamp H.J.M."/>
            <person name="vanDerDrift C."/>
            <person name="Cirpus I."/>
            <person name="vanDePas-Schoonen K.T."/>
            <person name="Harhangi H.R."/>
            <person name="vanNiftrik L."/>
            <person name="Schmid M."/>
            <person name="Keltjens J."/>
            <person name="vanDeVossenberg J."/>
            <person name="Kartal B."/>
            <person name="Meier H."/>
            <person name="Frishman D."/>
            <person name="Huynen M.A."/>
            <person name="Mewes H."/>
            <person name="Weissenbach J."/>
            <person name="Jetten M.S.M."/>
            <person name="Wagner M."/>
            <person name="LePaslier D."/>
        </authorList>
    </citation>
    <scope>NUCLEOTIDE SEQUENCE</scope>
</reference>
<dbReference type="Gene3D" id="3.90.550.10">
    <property type="entry name" value="Spore Coat Polysaccharide Biosynthesis Protein SpsA, Chain A"/>
    <property type="match status" value="1"/>
</dbReference>
<organism evidence="2">
    <name type="scientific">Kuenenia stuttgartiensis</name>
    <dbReference type="NCBI Taxonomy" id="174633"/>
    <lineage>
        <taxon>Bacteria</taxon>
        <taxon>Pseudomonadati</taxon>
        <taxon>Planctomycetota</taxon>
        <taxon>Candidatus Brocadiia</taxon>
        <taxon>Candidatus Brocadiales</taxon>
        <taxon>Candidatus Brocadiaceae</taxon>
        <taxon>Candidatus Kuenenia</taxon>
    </lineage>
</organism>
<evidence type="ECO:0000259" key="1">
    <source>
        <dbReference type="Pfam" id="PF00535"/>
    </source>
</evidence>
<dbReference type="CDD" id="cd00761">
    <property type="entry name" value="Glyco_tranf_GTA_type"/>
    <property type="match status" value="1"/>
</dbReference>
<dbReference type="Pfam" id="PF00535">
    <property type="entry name" value="Glycos_transf_2"/>
    <property type="match status" value="1"/>
</dbReference>
<protein>
    <recommendedName>
        <fullName evidence="1">Glycosyltransferase 2-like domain-containing protein</fullName>
    </recommendedName>
</protein>
<dbReference type="InterPro" id="IPR029044">
    <property type="entry name" value="Nucleotide-diphossugar_trans"/>
</dbReference>
<dbReference type="RefSeq" id="WP_230405788.1">
    <property type="nucleotide sequence ID" value="NZ_CP049055.1"/>
</dbReference>
<feature type="domain" description="Glycosyltransferase 2-like" evidence="1">
    <location>
        <begin position="8"/>
        <end position="124"/>
    </location>
</feature>
<dbReference type="InterPro" id="IPR001173">
    <property type="entry name" value="Glyco_trans_2-like"/>
</dbReference>
<dbReference type="InterPro" id="IPR050834">
    <property type="entry name" value="Glycosyltransf_2"/>
</dbReference>
<dbReference type="CAZy" id="GT2">
    <property type="family name" value="Glycosyltransferase Family 2"/>
</dbReference>
<dbReference type="SUPFAM" id="SSF53448">
    <property type="entry name" value="Nucleotide-diphospho-sugar transferases"/>
    <property type="match status" value="1"/>
</dbReference>
<dbReference type="EMBL" id="CT573071">
    <property type="protein sequence ID" value="CAJ73976.1"/>
    <property type="molecule type" value="Genomic_DNA"/>
</dbReference>